<dbReference type="PANTHER" id="PTHR10091:SF0">
    <property type="entry name" value="GALACTOSE MUTAROTASE"/>
    <property type="match status" value="1"/>
</dbReference>
<gene>
    <name evidence="1" type="ORF">CLV35_1228</name>
</gene>
<dbReference type="InterPro" id="IPR014718">
    <property type="entry name" value="GH-type_carb-bd"/>
</dbReference>
<protein>
    <submittedName>
        <fullName evidence="1">Aldose 1-epimerase</fullName>
    </submittedName>
</protein>
<dbReference type="OrthoDB" id="4739604at2"/>
<reference evidence="1 2" key="1">
    <citation type="submission" date="2018-10" db="EMBL/GenBank/DDBJ databases">
        <title>Genomic Encyclopedia of Archaeal and Bacterial Type Strains, Phase II (KMG-II): from individual species to whole genera.</title>
        <authorList>
            <person name="Goeker M."/>
        </authorList>
    </citation>
    <scope>NUCLEOTIDE SEQUENCE [LARGE SCALE GENOMIC DNA]</scope>
    <source>
        <strain evidence="1 2">RP-AC37</strain>
    </source>
</reference>
<dbReference type="AlphaFoldDB" id="A0A420XRV3"/>
<name>A0A420XRV3_9ACTN</name>
<dbReference type="Gene3D" id="2.70.98.10">
    <property type="match status" value="1"/>
</dbReference>
<evidence type="ECO:0000313" key="2">
    <source>
        <dbReference type="Proteomes" id="UP000281955"/>
    </source>
</evidence>
<dbReference type="GO" id="GO:0006006">
    <property type="term" value="P:glucose metabolic process"/>
    <property type="evidence" value="ECO:0007669"/>
    <property type="project" value="TreeGrafter"/>
</dbReference>
<dbReference type="PANTHER" id="PTHR10091">
    <property type="entry name" value="ALDOSE-1-EPIMERASE"/>
    <property type="match status" value="1"/>
</dbReference>
<dbReference type="EMBL" id="RBWV01000010">
    <property type="protein sequence ID" value="RKS77539.1"/>
    <property type="molecule type" value="Genomic_DNA"/>
</dbReference>
<dbReference type="Proteomes" id="UP000281955">
    <property type="component" value="Unassembled WGS sequence"/>
</dbReference>
<keyword evidence="2" id="KW-1185">Reference proteome</keyword>
<organism evidence="1 2">
    <name type="scientific">Motilibacter peucedani</name>
    <dbReference type="NCBI Taxonomy" id="598650"/>
    <lineage>
        <taxon>Bacteria</taxon>
        <taxon>Bacillati</taxon>
        <taxon>Actinomycetota</taxon>
        <taxon>Actinomycetes</taxon>
        <taxon>Motilibacterales</taxon>
        <taxon>Motilibacteraceae</taxon>
        <taxon>Motilibacter</taxon>
    </lineage>
</organism>
<sequence length="305" mass="32154">MPASVPASGRQVELVAGDARATVVEVGAGLRELSVGGRPVVDGYALDEMAPSARGAHLIPWPNRIRWGLYTWEGATLQLAVNEHKFGNASHGTARWQSWTLAESDASSATWTLRLHPAPGYAFTLDLSVAYALAPDGLTVTTTATNAGAGPAPYAYGAHPYLMASPGAKVDGDSVRIPAATWLPVDATMVPVGRAPVSGSAYDVEGALGERSINTTFTDLRRDSDGMARTVLEAGDGQRTVTLWQDESFPYVLVYTADEVGQGRDRDAVAIEPMTSPPNAFSSGVDVVRLEPGETFRGTWGIAVA</sequence>
<dbReference type="GO" id="GO:0030246">
    <property type="term" value="F:carbohydrate binding"/>
    <property type="evidence" value="ECO:0007669"/>
    <property type="project" value="InterPro"/>
</dbReference>
<dbReference type="InterPro" id="IPR011013">
    <property type="entry name" value="Gal_mutarotase_sf_dom"/>
</dbReference>
<dbReference type="CDD" id="cd09022">
    <property type="entry name" value="Aldose_epim_Ec_YihR"/>
    <property type="match status" value="1"/>
</dbReference>
<dbReference type="GO" id="GO:0033499">
    <property type="term" value="P:galactose catabolic process via UDP-galactose, Leloir pathway"/>
    <property type="evidence" value="ECO:0007669"/>
    <property type="project" value="TreeGrafter"/>
</dbReference>
<dbReference type="InterPro" id="IPR008183">
    <property type="entry name" value="Aldose_1/G6P_1-epimerase"/>
</dbReference>
<accession>A0A420XRV3</accession>
<dbReference type="RefSeq" id="WP_121192568.1">
    <property type="nucleotide sequence ID" value="NZ_RBWV01000010.1"/>
</dbReference>
<dbReference type="GO" id="GO:0004034">
    <property type="term" value="F:aldose 1-epimerase activity"/>
    <property type="evidence" value="ECO:0007669"/>
    <property type="project" value="TreeGrafter"/>
</dbReference>
<dbReference type="SUPFAM" id="SSF74650">
    <property type="entry name" value="Galactose mutarotase-like"/>
    <property type="match status" value="1"/>
</dbReference>
<evidence type="ECO:0000313" key="1">
    <source>
        <dbReference type="EMBL" id="RKS77539.1"/>
    </source>
</evidence>
<dbReference type="Pfam" id="PF01263">
    <property type="entry name" value="Aldose_epim"/>
    <property type="match status" value="1"/>
</dbReference>
<proteinExistence type="predicted"/>
<dbReference type="InParanoid" id="A0A420XRV3"/>
<comment type="caution">
    <text evidence="1">The sequence shown here is derived from an EMBL/GenBank/DDBJ whole genome shotgun (WGS) entry which is preliminary data.</text>
</comment>
<dbReference type="InterPro" id="IPR037480">
    <property type="entry name" value="YihR-like"/>
</dbReference>